<dbReference type="PANTHER" id="PTHR10977">
    <property type="entry name" value="DIPHOSPHOMEVALONATE DECARBOXYLASE"/>
    <property type="match status" value="1"/>
</dbReference>
<dbReference type="GO" id="GO:0019287">
    <property type="term" value="P:isopentenyl diphosphate biosynthetic process, mevalonate pathway"/>
    <property type="evidence" value="ECO:0007669"/>
    <property type="project" value="UniProtKB-UniRule"/>
</dbReference>
<keyword evidence="18" id="KW-1185">Reference proteome</keyword>
<organism evidence="17 18">
    <name type="scientific">Exidia glandulosa HHB12029</name>
    <dbReference type="NCBI Taxonomy" id="1314781"/>
    <lineage>
        <taxon>Eukaryota</taxon>
        <taxon>Fungi</taxon>
        <taxon>Dikarya</taxon>
        <taxon>Basidiomycota</taxon>
        <taxon>Agaricomycotina</taxon>
        <taxon>Agaricomycetes</taxon>
        <taxon>Auriculariales</taxon>
        <taxon>Exidiaceae</taxon>
        <taxon>Exidia</taxon>
    </lineage>
</organism>
<evidence type="ECO:0000256" key="12">
    <source>
        <dbReference type="ARBA" id="ARBA00023239"/>
    </source>
</evidence>
<evidence type="ECO:0000313" key="17">
    <source>
        <dbReference type="EMBL" id="KZV93402.1"/>
    </source>
</evidence>
<evidence type="ECO:0000256" key="14">
    <source>
        <dbReference type="RuleBase" id="RU363086"/>
    </source>
</evidence>
<evidence type="ECO:0000256" key="11">
    <source>
        <dbReference type="ARBA" id="ARBA00023221"/>
    </source>
</evidence>
<keyword evidence="8 14" id="KW-0756">Sterol biosynthesis</keyword>
<evidence type="ECO:0000256" key="6">
    <source>
        <dbReference type="ARBA" id="ARBA00022840"/>
    </source>
</evidence>
<keyword evidence="4 14" id="KW-0444">Lipid biosynthesis</keyword>
<keyword evidence="12 13" id="KW-0456">Lyase</keyword>
<feature type="domain" description="Diphosphomevalonate decarboxylase-like N-terminal" evidence="16">
    <location>
        <begin position="10"/>
        <end position="183"/>
    </location>
</feature>
<evidence type="ECO:0000256" key="10">
    <source>
        <dbReference type="ARBA" id="ARBA00023166"/>
    </source>
</evidence>
<comment type="similarity">
    <text evidence="2 13 14">Belongs to the diphosphomevalonate decarboxylase family.</text>
</comment>
<evidence type="ECO:0000256" key="5">
    <source>
        <dbReference type="ARBA" id="ARBA00022741"/>
    </source>
</evidence>
<dbReference type="InterPro" id="IPR005935">
    <property type="entry name" value="Mev_decarb"/>
</dbReference>
<dbReference type="InterPro" id="IPR053859">
    <property type="entry name" value="MVD-like_N"/>
</dbReference>
<dbReference type="EC" id="4.1.1.33" evidence="3 13"/>
<dbReference type="Gene3D" id="3.30.230.10">
    <property type="match status" value="1"/>
</dbReference>
<evidence type="ECO:0000259" key="16">
    <source>
        <dbReference type="Pfam" id="PF22700"/>
    </source>
</evidence>
<dbReference type="PIRSF" id="PIRSF015950">
    <property type="entry name" value="Mev_P_decrbx"/>
    <property type="match status" value="1"/>
</dbReference>
<comment type="pathway">
    <text evidence="1 14">Isoprenoid biosynthesis; isopentenyl diphosphate biosynthesis via mevalonate pathway; isopentenyl diphosphate from (R)-mevalonate: step 3/3.</text>
</comment>
<evidence type="ECO:0000313" key="18">
    <source>
        <dbReference type="Proteomes" id="UP000077266"/>
    </source>
</evidence>
<dbReference type="InterPro" id="IPR041431">
    <property type="entry name" value="Mvd1_C"/>
</dbReference>
<reference evidence="17 18" key="1">
    <citation type="journal article" date="2016" name="Mol. Biol. Evol.">
        <title>Comparative Genomics of Early-Diverging Mushroom-Forming Fungi Provides Insights into the Origins of Lignocellulose Decay Capabilities.</title>
        <authorList>
            <person name="Nagy L.G."/>
            <person name="Riley R."/>
            <person name="Tritt A."/>
            <person name="Adam C."/>
            <person name="Daum C."/>
            <person name="Floudas D."/>
            <person name="Sun H."/>
            <person name="Yadav J.S."/>
            <person name="Pangilinan J."/>
            <person name="Larsson K.H."/>
            <person name="Matsuura K."/>
            <person name="Barry K."/>
            <person name="Labutti K."/>
            <person name="Kuo R."/>
            <person name="Ohm R.A."/>
            <person name="Bhattacharya S.S."/>
            <person name="Shirouzu T."/>
            <person name="Yoshinaga Y."/>
            <person name="Martin F.M."/>
            <person name="Grigoriev I.V."/>
            <person name="Hibbett D.S."/>
        </authorList>
    </citation>
    <scope>NUCLEOTIDE SEQUENCE [LARGE SCALE GENOMIC DNA]</scope>
    <source>
        <strain evidence="17 18">HHB12029</strain>
    </source>
</reference>
<proteinExistence type="inferred from homology"/>
<dbReference type="FunFam" id="3.30.230.10:FF:000018">
    <property type="entry name" value="Diphosphomevalonate decarboxylase"/>
    <property type="match status" value="1"/>
</dbReference>
<evidence type="ECO:0000256" key="2">
    <source>
        <dbReference type="ARBA" id="ARBA00008831"/>
    </source>
</evidence>
<keyword evidence="6 13" id="KW-0067">ATP-binding</keyword>
<name>A0A165IHD0_EXIGL</name>
<evidence type="ECO:0000256" key="8">
    <source>
        <dbReference type="ARBA" id="ARBA00023011"/>
    </source>
</evidence>
<evidence type="ECO:0000256" key="1">
    <source>
        <dbReference type="ARBA" id="ARBA00005055"/>
    </source>
</evidence>
<sequence>MSLYQATASAPVNIACIKYWGKRDTALILPTNSSLSVTLDQDHLRSTTTSRADASFTKDTLWLNGKEEVIKPGGRTAVCIEELRRLRKVAEDANSNEPKISSFKLHIASYNNFPTAAGLASSAAGFAALVSSIAQLYSLDKVLSASQLSLIARQGSGSACRSLMGGFVAWQAGQLADGSDSLAVQVAPREHWPEMHALICVVSDAKKGTSSTSGMQRTVETSPLLQHRINHVVPQRMKDITAAIQARDFPTFARLTMQDSNQFHAVCLDTEPPIFYMNDVSRALVQLVVEYNRAAGEVRAAYTYDAGPNCVIYVLQKHVKEIANLVVRFFPLAETFKDPFALFASEKIGELAVPEGFNSAVVASFPAGSVKGLIHTRVGDGPRKITDDAVHLLDAQGQPKPV</sequence>
<dbReference type="InterPro" id="IPR014721">
    <property type="entry name" value="Ribsml_uS5_D2-typ_fold_subgr"/>
</dbReference>
<dbReference type="OrthoDB" id="10253702at2759"/>
<keyword evidence="11 14" id="KW-0753">Steroid metabolism</keyword>
<dbReference type="InterPro" id="IPR029765">
    <property type="entry name" value="Mev_diP_decarb"/>
</dbReference>
<dbReference type="GO" id="GO:0005524">
    <property type="term" value="F:ATP binding"/>
    <property type="evidence" value="ECO:0007669"/>
    <property type="project" value="UniProtKB-UniRule"/>
</dbReference>
<dbReference type="GO" id="GO:0004163">
    <property type="term" value="F:diphosphomevalonate decarboxylase activity"/>
    <property type="evidence" value="ECO:0007669"/>
    <property type="project" value="UniProtKB-UniRule"/>
</dbReference>
<dbReference type="SUPFAM" id="SSF55060">
    <property type="entry name" value="GHMP Kinase, C-terminal domain"/>
    <property type="match status" value="1"/>
</dbReference>
<dbReference type="GO" id="GO:0016126">
    <property type="term" value="P:sterol biosynthetic process"/>
    <property type="evidence" value="ECO:0007669"/>
    <property type="project" value="UniProtKB-KW"/>
</dbReference>
<dbReference type="GO" id="GO:0005829">
    <property type="term" value="C:cytosol"/>
    <property type="evidence" value="ECO:0007669"/>
    <property type="project" value="InterPro"/>
</dbReference>
<feature type="domain" description="Mvd1 C-terminal" evidence="15">
    <location>
        <begin position="197"/>
        <end position="384"/>
    </location>
</feature>
<accession>A0A165IHD0</accession>
<keyword evidence="10 14" id="KW-1207">Sterol metabolism</keyword>
<evidence type="ECO:0000259" key="15">
    <source>
        <dbReference type="Pfam" id="PF18376"/>
    </source>
</evidence>
<dbReference type="Gene3D" id="3.30.70.890">
    <property type="entry name" value="GHMP kinase, C-terminal domain"/>
    <property type="match status" value="1"/>
</dbReference>
<evidence type="ECO:0000256" key="3">
    <source>
        <dbReference type="ARBA" id="ARBA00012296"/>
    </source>
</evidence>
<gene>
    <name evidence="17" type="ORF">EXIGLDRAFT_709874</name>
</gene>
<dbReference type="PANTHER" id="PTHR10977:SF3">
    <property type="entry name" value="DIPHOSPHOMEVALONATE DECARBOXYLASE"/>
    <property type="match status" value="1"/>
</dbReference>
<protein>
    <recommendedName>
        <fullName evidence="3 13">Diphosphomevalonate decarboxylase</fullName>
        <ecNumber evidence="3 13">4.1.1.33</ecNumber>
    </recommendedName>
</protein>
<keyword evidence="9 13" id="KW-0443">Lipid metabolism</keyword>
<dbReference type="FunFam" id="3.30.70.890:FF:000005">
    <property type="entry name" value="Diphosphomevalonate decarboxylase"/>
    <property type="match status" value="1"/>
</dbReference>
<dbReference type="Proteomes" id="UP000077266">
    <property type="component" value="Unassembled WGS sequence"/>
</dbReference>
<dbReference type="InterPro" id="IPR036554">
    <property type="entry name" value="GHMP_kinase_C_sf"/>
</dbReference>
<dbReference type="NCBIfam" id="TIGR01240">
    <property type="entry name" value="mevDPdecarb"/>
    <property type="match status" value="1"/>
</dbReference>
<evidence type="ECO:0000256" key="9">
    <source>
        <dbReference type="ARBA" id="ARBA00023098"/>
    </source>
</evidence>
<evidence type="ECO:0000256" key="7">
    <source>
        <dbReference type="ARBA" id="ARBA00022955"/>
    </source>
</evidence>
<dbReference type="STRING" id="1314781.A0A165IHD0"/>
<evidence type="ECO:0000256" key="4">
    <source>
        <dbReference type="ARBA" id="ARBA00022516"/>
    </source>
</evidence>
<dbReference type="AlphaFoldDB" id="A0A165IHD0"/>
<dbReference type="InParanoid" id="A0A165IHD0"/>
<dbReference type="EMBL" id="KV425990">
    <property type="protein sequence ID" value="KZV93402.1"/>
    <property type="molecule type" value="Genomic_DNA"/>
</dbReference>
<keyword evidence="7 14" id="KW-0752">Steroid biosynthesis</keyword>
<dbReference type="UniPathway" id="UPA00057">
    <property type="reaction ID" value="UER00100"/>
</dbReference>
<dbReference type="Pfam" id="PF22700">
    <property type="entry name" value="MVD-like_N"/>
    <property type="match status" value="1"/>
</dbReference>
<dbReference type="FunCoup" id="A0A165IHD0">
    <property type="interactions" value="396"/>
</dbReference>
<evidence type="ECO:0000256" key="13">
    <source>
        <dbReference type="PIRNR" id="PIRNR015950"/>
    </source>
</evidence>
<dbReference type="InterPro" id="IPR020568">
    <property type="entry name" value="Ribosomal_Su5_D2-typ_SF"/>
</dbReference>
<dbReference type="SUPFAM" id="SSF54211">
    <property type="entry name" value="Ribosomal protein S5 domain 2-like"/>
    <property type="match status" value="1"/>
</dbReference>
<keyword evidence="5 13" id="KW-0547">Nucleotide-binding</keyword>
<comment type="catalytic activity">
    <reaction evidence="13 14">
        <text>(R)-5-diphosphomevalonate + ATP = isopentenyl diphosphate + ADP + phosphate + CO2</text>
        <dbReference type="Rhea" id="RHEA:23732"/>
        <dbReference type="ChEBI" id="CHEBI:16526"/>
        <dbReference type="ChEBI" id="CHEBI:30616"/>
        <dbReference type="ChEBI" id="CHEBI:43474"/>
        <dbReference type="ChEBI" id="CHEBI:57557"/>
        <dbReference type="ChEBI" id="CHEBI:128769"/>
        <dbReference type="ChEBI" id="CHEBI:456216"/>
        <dbReference type="EC" id="4.1.1.33"/>
    </reaction>
</comment>
<dbReference type="Pfam" id="PF18376">
    <property type="entry name" value="MDD_C"/>
    <property type="match status" value="1"/>
</dbReference>